<feature type="transmembrane region" description="Helical" evidence="6">
    <location>
        <begin position="71"/>
        <end position="89"/>
    </location>
</feature>
<gene>
    <name evidence="7" type="ORF">G5C51_27335</name>
</gene>
<feature type="transmembrane region" description="Helical" evidence="6">
    <location>
        <begin position="471"/>
        <end position="494"/>
    </location>
</feature>
<evidence type="ECO:0000313" key="8">
    <source>
        <dbReference type="Proteomes" id="UP000481583"/>
    </source>
</evidence>
<evidence type="ECO:0008006" key="9">
    <source>
        <dbReference type="Google" id="ProtNLM"/>
    </source>
</evidence>
<dbReference type="EMBL" id="JAAKZV010000151">
    <property type="protein sequence ID" value="NGN67604.1"/>
    <property type="molecule type" value="Genomic_DNA"/>
</dbReference>
<comment type="caution">
    <text evidence="7">The sequence shown here is derived from an EMBL/GenBank/DDBJ whole genome shotgun (WGS) entry which is preliminary data.</text>
</comment>
<feature type="transmembrane region" description="Helical" evidence="6">
    <location>
        <begin position="633"/>
        <end position="652"/>
    </location>
</feature>
<dbReference type="PANTHER" id="PTHR39087:SF2">
    <property type="entry name" value="UPF0104 MEMBRANE PROTEIN MJ1595"/>
    <property type="match status" value="1"/>
</dbReference>
<feature type="transmembrane region" description="Helical" evidence="6">
    <location>
        <begin position="109"/>
        <end position="128"/>
    </location>
</feature>
<feature type="transmembrane region" description="Helical" evidence="6">
    <location>
        <begin position="549"/>
        <end position="569"/>
    </location>
</feature>
<accession>A0A6G4U5Z8</accession>
<comment type="subcellular location">
    <subcellularLocation>
        <location evidence="1">Cell membrane</location>
        <topology evidence="1">Multi-pass membrane protein</topology>
    </subcellularLocation>
</comment>
<proteinExistence type="predicted"/>
<protein>
    <recommendedName>
        <fullName evidence="9">Integral membrane protein</fullName>
    </recommendedName>
</protein>
<dbReference type="Pfam" id="PF03706">
    <property type="entry name" value="LPG_synthase_TM"/>
    <property type="match status" value="1"/>
</dbReference>
<feature type="transmembrane region" description="Helical" evidence="6">
    <location>
        <begin position="133"/>
        <end position="151"/>
    </location>
</feature>
<dbReference type="PANTHER" id="PTHR39087">
    <property type="entry name" value="UPF0104 MEMBRANE PROTEIN MJ1595"/>
    <property type="match status" value="1"/>
</dbReference>
<dbReference type="RefSeq" id="WP_165240895.1">
    <property type="nucleotide sequence ID" value="NZ_JAAKZV010000151.1"/>
</dbReference>
<organism evidence="7 8">
    <name type="scientific">Streptomyces coryli</name>
    <dbReference type="NCBI Taxonomy" id="1128680"/>
    <lineage>
        <taxon>Bacteria</taxon>
        <taxon>Bacillati</taxon>
        <taxon>Actinomycetota</taxon>
        <taxon>Actinomycetes</taxon>
        <taxon>Kitasatosporales</taxon>
        <taxon>Streptomycetaceae</taxon>
        <taxon>Streptomyces</taxon>
    </lineage>
</organism>
<dbReference type="SUPFAM" id="SSF56112">
    <property type="entry name" value="Protein kinase-like (PK-like)"/>
    <property type="match status" value="1"/>
</dbReference>
<keyword evidence="2" id="KW-1003">Cell membrane</keyword>
<feature type="transmembrane region" description="Helical" evidence="6">
    <location>
        <begin position="581"/>
        <end position="601"/>
    </location>
</feature>
<evidence type="ECO:0000313" key="7">
    <source>
        <dbReference type="EMBL" id="NGN67604.1"/>
    </source>
</evidence>
<dbReference type="GO" id="GO:0005886">
    <property type="term" value="C:plasma membrane"/>
    <property type="evidence" value="ECO:0007669"/>
    <property type="project" value="UniProtKB-SubCell"/>
</dbReference>
<feature type="transmembrane region" description="Helical" evidence="6">
    <location>
        <begin position="441"/>
        <end position="459"/>
    </location>
</feature>
<dbReference type="InterPro" id="IPR022791">
    <property type="entry name" value="L-PG_synthase/AglD"/>
</dbReference>
<dbReference type="AlphaFoldDB" id="A0A6G4U5Z8"/>
<evidence type="ECO:0000256" key="3">
    <source>
        <dbReference type="ARBA" id="ARBA00022692"/>
    </source>
</evidence>
<reference evidence="7 8" key="1">
    <citation type="submission" date="2020-02" db="EMBL/GenBank/DDBJ databases">
        <title>Whole-genome analyses of novel actinobacteria.</title>
        <authorList>
            <person name="Sahin N."/>
        </authorList>
    </citation>
    <scope>NUCLEOTIDE SEQUENCE [LARGE SCALE GENOMIC DNA]</scope>
    <source>
        <strain evidence="7 8">A7024</strain>
    </source>
</reference>
<evidence type="ECO:0000256" key="5">
    <source>
        <dbReference type="ARBA" id="ARBA00023136"/>
    </source>
</evidence>
<keyword evidence="5 6" id="KW-0472">Membrane</keyword>
<keyword evidence="4 6" id="KW-1133">Transmembrane helix</keyword>
<feature type="transmembrane region" description="Helical" evidence="6">
    <location>
        <begin position="506"/>
        <end position="529"/>
    </location>
</feature>
<evidence type="ECO:0000256" key="2">
    <source>
        <dbReference type="ARBA" id="ARBA00022475"/>
    </source>
</evidence>
<keyword evidence="8" id="KW-1185">Reference proteome</keyword>
<sequence length="743" mass="78279">MRRPVDRARFFFDLALIVVLLGGAVLVRAAPGLLIGPIVFGSGVVMALAPIAAATERLLRREGRLVTDGVLAALVTYLAALGINLFVRGPGPEQLRAAVAEVPSGGREVAALHLYIATVVAFITLVGFGDRLWLRNAAWAGLVLTGAAALASHDATLIGVVASFALGRAVAFGVRWLRGSVELRPTDADIVAALAEAGYGPGELDVVVLDRDRATAGLGYRLYQWLRVRRAARSHGFLGSLQDAVEQRTLLSLAVRDSGIRTPRLLVVRKLSPDAVLLGYEHPDARPLTELPAEELTDDLLHEIWETVAALHRHHISHRRLSADAFLVGSGGEVWVTRLEAGSVAAAELQLLLDDAELLLTLAMLTDPQRSVTAARAVIGDERLAALQPLLRPAVFSYETRTKLMKHKGVLDEVGKQVKELVPAAPEPKAVVIERLRPRTILSGLGGAVAVYFLIGQFAGRSPTQLFTGMAWPWALLALAATAVTYLGAAMGIAGFVAQRLPAVRVLLTQFAASFISLVTPGAVGSIAINTRFLQRAGVPAGVAVTSMAVSQVVALLAFLLLLMLLGSISGASHGTGLPPSSVIITVLLVVAVLAVIVAAVPRLRRFAMEKVRPWFAGVVPAMLELLRKPGRLAVGVGGAFLLPLAGSLALWASLRAFEDDKAVPFATVAVVYLIGKSAGSVVPTPGGLGAVEAVLSGGLAAATGVSGATAFSAVMLFRLLTFWLPILPGWVATTWLQRRDAL</sequence>
<evidence type="ECO:0000256" key="1">
    <source>
        <dbReference type="ARBA" id="ARBA00004651"/>
    </source>
</evidence>
<name>A0A6G4U5Z8_9ACTN</name>
<evidence type="ECO:0000256" key="6">
    <source>
        <dbReference type="SAM" id="Phobius"/>
    </source>
</evidence>
<dbReference type="Proteomes" id="UP000481583">
    <property type="component" value="Unassembled WGS sequence"/>
</dbReference>
<evidence type="ECO:0000256" key="4">
    <source>
        <dbReference type="ARBA" id="ARBA00022989"/>
    </source>
</evidence>
<keyword evidence="3 6" id="KW-0812">Transmembrane</keyword>
<feature type="transmembrane region" description="Helical" evidence="6">
    <location>
        <begin position="39"/>
        <end position="59"/>
    </location>
</feature>
<dbReference type="InterPro" id="IPR011009">
    <property type="entry name" value="Kinase-like_dom_sf"/>
</dbReference>